<name>A0A059XVF2_9BACT</name>
<protein>
    <submittedName>
        <fullName evidence="5">Nitrogen fixation protein NifD</fullName>
    </submittedName>
</protein>
<dbReference type="Gene3D" id="3.30.70.120">
    <property type="match status" value="1"/>
</dbReference>
<dbReference type="GO" id="GO:0005524">
    <property type="term" value="F:ATP binding"/>
    <property type="evidence" value="ECO:0007669"/>
    <property type="project" value="TreeGrafter"/>
</dbReference>
<evidence type="ECO:0000313" key="6">
    <source>
        <dbReference type="Proteomes" id="UP000027059"/>
    </source>
</evidence>
<reference evidence="5 6" key="2">
    <citation type="journal article" date="2015" name="Biomed. Res. Int.">
        <title>Effects of Arsenite Resistance on the Growth and Functional Gene Expression of Leptospirillum ferriphilum and Acidithiobacillus thiooxidans in Pure Culture and Coculture.</title>
        <authorList>
            <person name="Jiang H."/>
            <person name="Liang Y."/>
            <person name="Yin H."/>
            <person name="Xiao Y."/>
            <person name="Guo X."/>
            <person name="Xu Y."/>
            <person name="Hu Q."/>
            <person name="Liu H."/>
            <person name="Liu X."/>
        </authorList>
    </citation>
    <scope>NUCLEOTIDE SEQUENCE [LARGE SCALE GENOMIC DNA]</scope>
    <source>
        <strain evidence="5 6">YSK</strain>
    </source>
</reference>
<accession>A0A059XVF2</accession>
<dbReference type="InterPro" id="IPR011322">
    <property type="entry name" value="N-reg_PII-like_a/b"/>
</dbReference>
<dbReference type="GO" id="GO:0005829">
    <property type="term" value="C:cytosol"/>
    <property type="evidence" value="ECO:0007669"/>
    <property type="project" value="TreeGrafter"/>
</dbReference>
<dbReference type="PRINTS" id="PR00340">
    <property type="entry name" value="PIIGLNB"/>
</dbReference>
<dbReference type="InterPro" id="IPR015867">
    <property type="entry name" value="N-reg_PII/ATP_PRibTrfase_C"/>
</dbReference>
<reference evidence="6" key="1">
    <citation type="submission" date="2014-02" db="EMBL/GenBank/DDBJ databases">
        <title>Complete genome sequence and comparative genomic analysis of the nitrogen-fixing bacterium Leptospirillum ferriphilum YSK.</title>
        <authorList>
            <person name="Guo X."/>
            <person name="Yin H."/>
            <person name="Liang Y."/>
            <person name="Hu Q."/>
            <person name="Ma L."/>
            <person name="Xiao Y."/>
            <person name="Zhang X."/>
            <person name="Qiu G."/>
            <person name="Liu X."/>
        </authorList>
    </citation>
    <scope>NUCLEOTIDE SEQUENCE [LARGE SCALE GENOMIC DNA]</scope>
    <source>
        <strain evidence="6">YSK</strain>
    </source>
</reference>
<dbReference type="RefSeq" id="WP_038507289.1">
    <property type="nucleotide sequence ID" value="NZ_CP007243.1"/>
</dbReference>
<gene>
    <name evidence="5" type="ORF">Y981_08950</name>
</gene>
<dbReference type="GO" id="GO:0006808">
    <property type="term" value="P:regulation of nitrogen utilization"/>
    <property type="evidence" value="ECO:0007669"/>
    <property type="project" value="InterPro"/>
</dbReference>
<dbReference type="HOGENOM" id="CLU_082268_0_1_0"/>
<keyword evidence="6" id="KW-1185">Reference proteome</keyword>
<dbReference type="Pfam" id="PF00543">
    <property type="entry name" value="P-II"/>
    <property type="match status" value="1"/>
</dbReference>
<keyword evidence="2" id="KW-0805">Transcription regulation</keyword>
<dbReference type="PANTHER" id="PTHR30115:SF13">
    <property type="entry name" value="PII-LIKE PROTEIN GLNBI"/>
    <property type="match status" value="1"/>
</dbReference>
<dbReference type="PROSITE" id="PS51343">
    <property type="entry name" value="PII_GLNB_DOM"/>
    <property type="match status" value="1"/>
</dbReference>
<dbReference type="EMBL" id="CP007243">
    <property type="protein sequence ID" value="AIA30823.1"/>
    <property type="molecule type" value="Genomic_DNA"/>
</dbReference>
<keyword evidence="3" id="KW-0804">Transcription</keyword>
<comment type="function">
    <text evidence="1">Could be involved in the regulation of nitrogen fixation.</text>
</comment>
<evidence type="ECO:0000256" key="1">
    <source>
        <dbReference type="ARBA" id="ARBA00002440"/>
    </source>
</evidence>
<dbReference type="AlphaFoldDB" id="A0A059XVF2"/>
<evidence type="ECO:0000256" key="3">
    <source>
        <dbReference type="ARBA" id="ARBA00023163"/>
    </source>
</evidence>
<dbReference type="OrthoDB" id="9802729at2"/>
<dbReference type="Proteomes" id="UP000027059">
    <property type="component" value="Chromosome"/>
</dbReference>
<dbReference type="InterPro" id="IPR002187">
    <property type="entry name" value="N-reg_PII"/>
</dbReference>
<dbReference type="PANTHER" id="PTHR30115">
    <property type="entry name" value="NITROGEN REGULATORY PROTEIN P-II"/>
    <property type="match status" value="1"/>
</dbReference>
<proteinExistence type="predicted"/>
<dbReference type="KEGG" id="lfp:Y981_08950"/>
<dbReference type="SMART" id="SM00938">
    <property type="entry name" value="P-II"/>
    <property type="match status" value="1"/>
</dbReference>
<sequence length="108" mass="11916">MKMVRAIVRPEKENDVVLALEAKGFPAMTKVNVFGRGKQKGIQVGPIRYDELPKVMLMVVVEDEDVPVLMEVIRQAAYVGYEGDGKVFISPVTEAYTIRTGEKSGSTV</sequence>
<evidence type="ECO:0000256" key="4">
    <source>
        <dbReference type="ARBA" id="ARBA00023231"/>
    </source>
</evidence>
<evidence type="ECO:0000313" key="5">
    <source>
        <dbReference type="EMBL" id="AIA30823.1"/>
    </source>
</evidence>
<organism evidence="5 6">
    <name type="scientific">Leptospirillum ferriphilum YSK</name>
    <dbReference type="NCBI Taxonomy" id="1441628"/>
    <lineage>
        <taxon>Bacteria</taxon>
        <taxon>Pseudomonadati</taxon>
        <taxon>Nitrospirota</taxon>
        <taxon>Nitrospiria</taxon>
        <taxon>Nitrospirales</taxon>
        <taxon>Nitrospiraceae</taxon>
        <taxon>Leptospirillum</taxon>
    </lineage>
</organism>
<keyword evidence="4" id="KW-0535">Nitrogen fixation</keyword>
<evidence type="ECO:0000256" key="2">
    <source>
        <dbReference type="ARBA" id="ARBA00023015"/>
    </source>
</evidence>
<dbReference type="SUPFAM" id="SSF54913">
    <property type="entry name" value="GlnB-like"/>
    <property type="match status" value="1"/>
</dbReference>
<dbReference type="GO" id="GO:0030234">
    <property type="term" value="F:enzyme regulator activity"/>
    <property type="evidence" value="ECO:0007669"/>
    <property type="project" value="InterPro"/>
</dbReference>